<keyword evidence="8" id="KW-0333">Golgi apparatus</keyword>
<evidence type="ECO:0000313" key="11">
    <source>
        <dbReference type="EMBL" id="CAI9105624.1"/>
    </source>
</evidence>
<sequence length="583" mass="66150">MMGIFALLLTPLIIEFLSSTMASPLDHTYNVGDDVPLYVNRVGPLNNPSETYQYYEMPFCIPDKVLEKKQSLGEVLNGDRLSSSLYELKFKLDKPETVLCQKKLSQSEIARFKHAIEREYYFQMYYDDLPVWGFIGKVERDSAGMGPSYYLFKNIQFNILHNNNQIIEIHAFCDPNISEDITNDVAMEIKFTYSVSWKETSTPFKSRMNRYSEASLLPALRKIHWFSFSNSLVIILLTGYISFLIMKKVKNDSRRHSGGEEEEDKEVGWRNTHRDVFACPSKKTLFSAVLGTGSQLLILVVVLFALSFMGILYPYSRGSLPTSLVLVFALTSLVAGYISASFYCQFVETGLVRCVLLAGMLFLGPVLFIIFILNLVAAYIGATAALPFRTIVVVTLVHTLLGIPFLAVGGLLGYSFRSAFVAPYPKKSQKEVLSLPWYLRTPGQMFIGGLLAFSVIISELHQLYASIWGYKIYTVPIILFITFISLIMVTAISSVSLTYFQLKVEDSKWWWRSVLRGGSVAIFMFLYSIYFYAKSNMNGSFQAAFYFGYNACLCFAFFLMLGTVSFYASLMFVRRMYPAVKSE</sequence>
<comment type="subcellular location">
    <subcellularLocation>
        <location evidence="1">Endosome membrane</location>
        <topology evidence="1">Multi-pass membrane protein</topology>
    </subcellularLocation>
    <subcellularLocation>
        <location evidence="2">Golgi apparatus membrane</location>
        <topology evidence="2">Multi-pass membrane protein</topology>
    </subcellularLocation>
</comment>
<feature type="transmembrane region" description="Helical" evidence="10">
    <location>
        <begin position="225"/>
        <end position="246"/>
    </location>
</feature>
<name>A0AAV1DF15_OLDCO</name>
<feature type="transmembrane region" description="Helical" evidence="10">
    <location>
        <begin position="477"/>
        <end position="502"/>
    </location>
</feature>
<evidence type="ECO:0000313" key="12">
    <source>
        <dbReference type="Proteomes" id="UP001161247"/>
    </source>
</evidence>
<dbReference type="InterPro" id="IPR004240">
    <property type="entry name" value="EMP70"/>
</dbReference>
<dbReference type="GO" id="GO:0000139">
    <property type="term" value="C:Golgi membrane"/>
    <property type="evidence" value="ECO:0007669"/>
    <property type="project" value="UniProtKB-SubCell"/>
</dbReference>
<protein>
    <recommendedName>
        <fullName evidence="10">Transmembrane 9 superfamily member</fullName>
    </recommendedName>
</protein>
<evidence type="ECO:0000256" key="9">
    <source>
        <dbReference type="ARBA" id="ARBA00023136"/>
    </source>
</evidence>
<feature type="transmembrane region" description="Helical" evidence="10">
    <location>
        <begin position="514"/>
        <end position="533"/>
    </location>
</feature>
<organism evidence="11 12">
    <name type="scientific">Oldenlandia corymbosa var. corymbosa</name>
    <dbReference type="NCBI Taxonomy" id="529605"/>
    <lineage>
        <taxon>Eukaryota</taxon>
        <taxon>Viridiplantae</taxon>
        <taxon>Streptophyta</taxon>
        <taxon>Embryophyta</taxon>
        <taxon>Tracheophyta</taxon>
        <taxon>Spermatophyta</taxon>
        <taxon>Magnoliopsida</taxon>
        <taxon>eudicotyledons</taxon>
        <taxon>Gunneridae</taxon>
        <taxon>Pentapetalae</taxon>
        <taxon>asterids</taxon>
        <taxon>lamiids</taxon>
        <taxon>Gentianales</taxon>
        <taxon>Rubiaceae</taxon>
        <taxon>Rubioideae</taxon>
        <taxon>Spermacoceae</taxon>
        <taxon>Hedyotis-Oldenlandia complex</taxon>
        <taxon>Oldenlandia</taxon>
    </lineage>
</organism>
<feature type="chain" id="PRO_5043096185" description="Transmembrane 9 superfamily member" evidence="10">
    <location>
        <begin position="23"/>
        <end position="583"/>
    </location>
</feature>
<evidence type="ECO:0000256" key="5">
    <source>
        <dbReference type="ARBA" id="ARBA00022729"/>
    </source>
</evidence>
<evidence type="ECO:0000256" key="2">
    <source>
        <dbReference type="ARBA" id="ARBA00004653"/>
    </source>
</evidence>
<evidence type="ECO:0000256" key="4">
    <source>
        <dbReference type="ARBA" id="ARBA00022692"/>
    </source>
</evidence>
<evidence type="ECO:0000256" key="3">
    <source>
        <dbReference type="ARBA" id="ARBA00005227"/>
    </source>
</evidence>
<evidence type="ECO:0000256" key="10">
    <source>
        <dbReference type="RuleBase" id="RU363079"/>
    </source>
</evidence>
<dbReference type="GO" id="GO:0072657">
    <property type="term" value="P:protein localization to membrane"/>
    <property type="evidence" value="ECO:0007669"/>
    <property type="project" value="TreeGrafter"/>
</dbReference>
<feature type="signal peptide" evidence="10">
    <location>
        <begin position="1"/>
        <end position="22"/>
    </location>
</feature>
<evidence type="ECO:0000256" key="6">
    <source>
        <dbReference type="ARBA" id="ARBA00022753"/>
    </source>
</evidence>
<dbReference type="Pfam" id="PF02990">
    <property type="entry name" value="EMP70"/>
    <property type="match status" value="1"/>
</dbReference>
<dbReference type="AlphaFoldDB" id="A0AAV1DF15"/>
<keyword evidence="4 10" id="KW-0812">Transmembrane</keyword>
<keyword evidence="5 10" id="KW-0732">Signal</keyword>
<feature type="transmembrane region" description="Helical" evidence="10">
    <location>
        <begin position="545"/>
        <end position="573"/>
    </location>
</feature>
<dbReference type="GO" id="GO:0010008">
    <property type="term" value="C:endosome membrane"/>
    <property type="evidence" value="ECO:0007669"/>
    <property type="project" value="UniProtKB-SubCell"/>
</dbReference>
<evidence type="ECO:0000256" key="8">
    <source>
        <dbReference type="ARBA" id="ARBA00023034"/>
    </source>
</evidence>
<dbReference type="EMBL" id="OX459122">
    <property type="protein sequence ID" value="CAI9105624.1"/>
    <property type="molecule type" value="Genomic_DNA"/>
</dbReference>
<feature type="transmembrane region" description="Helical" evidence="10">
    <location>
        <begin position="392"/>
        <end position="416"/>
    </location>
</feature>
<keyword evidence="6" id="KW-0967">Endosome</keyword>
<gene>
    <name evidence="11" type="ORF">OLC1_LOCUS14279</name>
</gene>
<dbReference type="PANTHER" id="PTHR10766:SF119">
    <property type="entry name" value="TRANSMEMBRANE 9 SUPERFAMILY MEMBER 5"/>
    <property type="match status" value="1"/>
</dbReference>
<proteinExistence type="inferred from homology"/>
<keyword evidence="9 10" id="KW-0472">Membrane</keyword>
<keyword evidence="7 10" id="KW-1133">Transmembrane helix</keyword>
<feature type="transmembrane region" description="Helical" evidence="10">
    <location>
        <begin position="355"/>
        <end position="380"/>
    </location>
</feature>
<feature type="transmembrane region" description="Helical" evidence="10">
    <location>
        <begin position="322"/>
        <end position="343"/>
    </location>
</feature>
<evidence type="ECO:0000256" key="7">
    <source>
        <dbReference type="ARBA" id="ARBA00022989"/>
    </source>
</evidence>
<accession>A0AAV1DF15</accession>
<feature type="transmembrane region" description="Helical" evidence="10">
    <location>
        <begin position="437"/>
        <end position="457"/>
    </location>
</feature>
<evidence type="ECO:0000256" key="1">
    <source>
        <dbReference type="ARBA" id="ARBA00004337"/>
    </source>
</evidence>
<dbReference type="Proteomes" id="UP001161247">
    <property type="component" value="Chromosome 5"/>
</dbReference>
<comment type="similarity">
    <text evidence="3 10">Belongs to the nonaspanin (TM9SF) (TC 9.A.2) family.</text>
</comment>
<dbReference type="PANTHER" id="PTHR10766">
    <property type="entry name" value="TRANSMEMBRANE 9 SUPERFAMILY PROTEIN"/>
    <property type="match status" value="1"/>
</dbReference>
<reference evidence="11" key="1">
    <citation type="submission" date="2023-03" db="EMBL/GenBank/DDBJ databases">
        <authorList>
            <person name="Julca I."/>
        </authorList>
    </citation>
    <scope>NUCLEOTIDE SEQUENCE</scope>
</reference>
<keyword evidence="12" id="KW-1185">Reference proteome</keyword>